<keyword evidence="2" id="KW-1185">Reference proteome</keyword>
<accession>A0ABX5VCQ3</accession>
<dbReference type="EMBL" id="CP040463">
    <property type="protein sequence ID" value="QCT95362.1"/>
    <property type="molecule type" value="Genomic_DNA"/>
</dbReference>
<protein>
    <submittedName>
        <fullName evidence="1">Uncharacterized protein</fullName>
    </submittedName>
</protein>
<proteinExistence type="predicted"/>
<evidence type="ECO:0000313" key="2">
    <source>
        <dbReference type="Proteomes" id="UP000306825"/>
    </source>
</evidence>
<reference evidence="1 2" key="1">
    <citation type="submission" date="2019-05" db="EMBL/GenBank/DDBJ databases">
        <title>A comparative analysis of the Nautiliaceae.</title>
        <authorList>
            <person name="Grosche A."/>
            <person name="Smedile F."/>
            <person name="Vetriani C."/>
        </authorList>
    </citation>
    <scope>NUCLEOTIDE SEQUENCE [LARGE SCALE GENOMIC DNA]</scope>
    <source>
        <strain evidence="1 2">TB-2</strain>
    </source>
</reference>
<name>A0ABX5VCQ3_9BACT</name>
<gene>
    <name evidence="1" type="ORF">FE773_05425</name>
</gene>
<evidence type="ECO:0000313" key="1">
    <source>
        <dbReference type="EMBL" id="QCT95362.1"/>
    </source>
</evidence>
<dbReference type="Proteomes" id="UP000306825">
    <property type="component" value="Chromosome"/>
</dbReference>
<sequence>MKEKKYYEKYINQNKQIYLIGIIFDENEKNIVKFDWEEVC</sequence>
<organism evidence="1 2">
    <name type="scientific">Caminibacter mediatlanticus TB-2</name>
    <dbReference type="NCBI Taxonomy" id="391592"/>
    <lineage>
        <taxon>Bacteria</taxon>
        <taxon>Pseudomonadati</taxon>
        <taxon>Campylobacterota</taxon>
        <taxon>Epsilonproteobacteria</taxon>
        <taxon>Nautiliales</taxon>
        <taxon>Nautiliaceae</taxon>
        <taxon>Caminibacter</taxon>
    </lineage>
</organism>